<dbReference type="AlphaFoldDB" id="J3L254"/>
<dbReference type="EnsemblPlants" id="OB01G33100.1">
    <property type="protein sequence ID" value="OB01G33100.1"/>
    <property type="gene ID" value="OB01G33100"/>
</dbReference>
<sequence>MLEGQETKGKTCTLNKAPRHSLHASPPIDPFHSSSRSSSLERSLSSLHFTGATAAAAAAAVISSGAGDQDERRLLPVEPRLLLGDERLHRAPELHLLVHGAPVPRGGRGERTAATAPLRLQAAQLRRRRPRPPPAADLLGPAPTRGGARRRDVHRLLVLEHRALLILARRLPLGDRGERQIRAREGEELVVYVVGVGAG</sequence>
<evidence type="ECO:0000256" key="1">
    <source>
        <dbReference type="SAM" id="MobiDB-lite"/>
    </source>
</evidence>
<evidence type="ECO:0000313" key="3">
    <source>
        <dbReference type="Proteomes" id="UP000006038"/>
    </source>
</evidence>
<keyword evidence="3" id="KW-1185">Reference proteome</keyword>
<dbReference type="OMA" id="TKGKTCT"/>
<evidence type="ECO:0000313" key="2">
    <source>
        <dbReference type="EnsemblPlants" id="OB01G33100.1"/>
    </source>
</evidence>
<organism evidence="2">
    <name type="scientific">Oryza brachyantha</name>
    <name type="common">malo sina</name>
    <dbReference type="NCBI Taxonomy" id="4533"/>
    <lineage>
        <taxon>Eukaryota</taxon>
        <taxon>Viridiplantae</taxon>
        <taxon>Streptophyta</taxon>
        <taxon>Embryophyta</taxon>
        <taxon>Tracheophyta</taxon>
        <taxon>Spermatophyta</taxon>
        <taxon>Magnoliopsida</taxon>
        <taxon>Liliopsida</taxon>
        <taxon>Poales</taxon>
        <taxon>Poaceae</taxon>
        <taxon>BOP clade</taxon>
        <taxon>Oryzoideae</taxon>
        <taxon>Oryzeae</taxon>
        <taxon>Oryzinae</taxon>
        <taxon>Oryza</taxon>
    </lineage>
</organism>
<accession>J3L254</accession>
<dbReference type="HOGENOM" id="CLU_1375353_0_0_1"/>
<dbReference type="Proteomes" id="UP000006038">
    <property type="component" value="Chromosome 1"/>
</dbReference>
<reference evidence="2" key="1">
    <citation type="journal article" date="2013" name="Nat. Commun.">
        <title>Whole-genome sequencing of Oryza brachyantha reveals mechanisms underlying Oryza genome evolution.</title>
        <authorList>
            <person name="Chen J."/>
            <person name="Huang Q."/>
            <person name="Gao D."/>
            <person name="Wang J."/>
            <person name="Lang Y."/>
            <person name="Liu T."/>
            <person name="Li B."/>
            <person name="Bai Z."/>
            <person name="Luis Goicoechea J."/>
            <person name="Liang C."/>
            <person name="Chen C."/>
            <person name="Zhang W."/>
            <person name="Sun S."/>
            <person name="Liao Y."/>
            <person name="Zhang X."/>
            <person name="Yang L."/>
            <person name="Song C."/>
            <person name="Wang M."/>
            <person name="Shi J."/>
            <person name="Liu G."/>
            <person name="Liu J."/>
            <person name="Zhou H."/>
            <person name="Zhou W."/>
            <person name="Yu Q."/>
            <person name="An N."/>
            <person name="Chen Y."/>
            <person name="Cai Q."/>
            <person name="Wang B."/>
            <person name="Liu B."/>
            <person name="Min J."/>
            <person name="Huang Y."/>
            <person name="Wu H."/>
            <person name="Li Z."/>
            <person name="Zhang Y."/>
            <person name="Yin Y."/>
            <person name="Song W."/>
            <person name="Jiang J."/>
            <person name="Jackson S.A."/>
            <person name="Wing R.A."/>
            <person name="Wang J."/>
            <person name="Chen M."/>
        </authorList>
    </citation>
    <scope>NUCLEOTIDE SEQUENCE [LARGE SCALE GENOMIC DNA]</scope>
    <source>
        <strain evidence="2">cv. IRGC 101232</strain>
    </source>
</reference>
<feature type="compositionally biased region" description="Low complexity" evidence="1">
    <location>
        <begin position="136"/>
        <end position="146"/>
    </location>
</feature>
<reference evidence="2" key="2">
    <citation type="submission" date="2013-04" db="UniProtKB">
        <authorList>
            <consortium name="EnsemblPlants"/>
        </authorList>
    </citation>
    <scope>IDENTIFICATION</scope>
</reference>
<proteinExistence type="predicted"/>
<feature type="region of interest" description="Disordered" evidence="1">
    <location>
        <begin position="1"/>
        <end position="37"/>
    </location>
</feature>
<name>J3L254_ORYBR</name>
<feature type="region of interest" description="Disordered" evidence="1">
    <location>
        <begin position="124"/>
        <end position="147"/>
    </location>
</feature>
<dbReference type="Gramene" id="OB01G33100.1">
    <property type="protein sequence ID" value="OB01G33100.1"/>
    <property type="gene ID" value="OB01G33100"/>
</dbReference>
<protein>
    <submittedName>
        <fullName evidence="2">Uncharacterized protein</fullName>
    </submittedName>
</protein>